<feature type="transmembrane region" description="Helical" evidence="2">
    <location>
        <begin position="432"/>
        <end position="456"/>
    </location>
</feature>
<dbReference type="SUPFAM" id="SSF81442">
    <property type="entry name" value="Cytochrome c oxidase subunit I-like"/>
    <property type="match status" value="1"/>
</dbReference>
<dbReference type="GO" id="GO:0020037">
    <property type="term" value="F:heme binding"/>
    <property type="evidence" value="ECO:0007669"/>
    <property type="project" value="InterPro"/>
</dbReference>
<dbReference type="GO" id="GO:0022904">
    <property type="term" value="P:respiratory electron transport chain"/>
    <property type="evidence" value="ECO:0007669"/>
    <property type="project" value="TreeGrafter"/>
</dbReference>
<feature type="transmembrane region" description="Helical" evidence="2">
    <location>
        <begin position="110"/>
        <end position="134"/>
    </location>
</feature>
<feature type="domain" description="Cytochrome oxidase subunit I profile" evidence="3">
    <location>
        <begin position="44"/>
        <end position="514"/>
    </location>
</feature>
<dbReference type="GO" id="GO:0004129">
    <property type="term" value="F:cytochrome-c oxidase activity"/>
    <property type="evidence" value="ECO:0007669"/>
    <property type="project" value="InterPro"/>
</dbReference>
<keyword evidence="2" id="KW-0812">Transmembrane</keyword>
<keyword evidence="1" id="KW-0249">Electron transport</keyword>
<dbReference type="InterPro" id="IPR023616">
    <property type="entry name" value="Cyt_c_oxase-like_su1_dom"/>
</dbReference>
<dbReference type="Pfam" id="PF00115">
    <property type="entry name" value="COX1"/>
    <property type="match status" value="1"/>
</dbReference>
<feature type="transmembrane region" description="Helical" evidence="2">
    <location>
        <begin position="64"/>
        <end position="84"/>
    </location>
</feature>
<protein>
    <recommendedName>
        <fullName evidence="3">Cytochrome oxidase subunit I profile domain-containing protein</fullName>
    </recommendedName>
</protein>
<dbReference type="PROSITE" id="PS50855">
    <property type="entry name" value="COX1"/>
    <property type="match status" value="1"/>
</dbReference>
<evidence type="ECO:0000256" key="2">
    <source>
        <dbReference type="SAM" id="Phobius"/>
    </source>
</evidence>
<dbReference type="EMBL" id="VSIY01000009">
    <property type="protein sequence ID" value="TYB81111.1"/>
    <property type="molecule type" value="Genomic_DNA"/>
</dbReference>
<feature type="transmembrane region" description="Helical" evidence="2">
    <location>
        <begin position="361"/>
        <end position="386"/>
    </location>
</feature>
<accession>A0A5D0RJR5</accession>
<dbReference type="AlphaFoldDB" id="A0A5D0RJR5"/>
<keyword evidence="1" id="KW-0679">Respiratory chain</keyword>
<feature type="transmembrane region" description="Helical" evidence="2">
    <location>
        <begin position="31"/>
        <end position="52"/>
    </location>
</feature>
<feature type="transmembrane region" description="Helical" evidence="2">
    <location>
        <begin position="328"/>
        <end position="349"/>
    </location>
</feature>
<evidence type="ECO:0000313" key="4">
    <source>
        <dbReference type="EMBL" id="TYB81111.1"/>
    </source>
</evidence>
<dbReference type="GO" id="GO:0016020">
    <property type="term" value="C:membrane"/>
    <property type="evidence" value="ECO:0007669"/>
    <property type="project" value="InterPro"/>
</dbReference>
<feature type="transmembrane region" description="Helical" evidence="2">
    <location>
        <begin position="262"/>
        <end position="279"/>
    </location>
</feature>
<dbReference type="PANTHER" id="PTHR10422:SF18">
    <property type="entry name" value="CYTOCHROME C OXIDASE SUBUNIT 1"/>
    <property type="match status" value="1"/>
</dbReference>
<organism evidence="4 5">
    <name type="scientific">Maritimibacter fusiformis</name>
    <dbReference type="NCBI Taxonomy" id="2603819"/>
    <lineage>
        <taxon>Bacteria</taxon>
        <taxon>Pseudomonadati</taxon>
        <taxon>Pseudomonadota</taxon>
        <taxon>Alphaproteobacteria</taxon>
        <taxon>Rhodobacterales</taxon>
        <taxon>Roseobacteraceae</taxon>
        <taxon>Maritimibacter</taxon>
    </lineage>
</organism>
<evidence type="ECO:0000259" key="3">
    <source>
        <dbReference type="PROSITE" id="PS50855"/>
    </source>
</evidence>
<feature type="transmembrane region" description="Helical" evidence="2">
    <location>
        <begin position="238"/>
        <end position="256"/>
    </location>
</feature>
<dbReference type="Gene3D" id="1.20.210.10">
    <property type="entry name" value="Cytochrome c oxidase-like, subunit I domain"/>
    <property type="match status" value="1"/>
</dbReference>
<feature type="transmembrane region" description="Helical" evidence="2">
    <location>
        <begin position="398"/>
        <end position="420"/>
    </location>
</feature>
<comment type="caution">
    <text evidence="4">The sequence shown here is derived from an EMBL/GenBank/DDBJ whole genome shotgun (WGS) entry which is preliminary data.</text>
</comment>
<evidence type="ECO:0000313" key="5">
    <source>
        <dbReference type="Proteomes" id="UP000322080"/>
    </source>
</evidence>
<sequence length="514" mass="55863">MSMASTMVASVPVFGRMFKLEGEPELHDINAWPAAMIMASFIWFSVAVLLGISMPLTQMLGLDASLFYTAVTAHGAAMAFPYVFQLMMGVGLHRAAGCLGKPLTGWLPAAAFWCMNIGGILFTIAILMGLKISYAVMYPLPIVGVETGQWSMTSVVIGFTGIAGILLTVILLYPVLTIKLMFFGKEREELVLSRRTLGDPGMLGMAMAAFVLLIMGMPLLIVASAVLLALYHIIPFAWVGWATDPLVFQFVFYIFAHNLMEAMAIMVISAVYATLPLYLADGTRKLYSTKAANLALWILLLTSVTSFFHHFYTMFPALPSALSYHGNIMSWGTAIGAAITIFTVAMTIIKHGLRPEAGIMAVLMGFTLYILDGASAIVTSNVAFSFQLHGTMWQAGHTMAVLIAMSMMWMGVLLHHYPVLTGRVLDPMRGKWFVILFTVGAIGVSYAFLAAGAAGMPRRFASWNQEGWMIYGYLILFFGLCLALSMVIFLIDVSKARRIGEGVVASPPKAAPAE</sequence>
<feature type="transmembrane region" description="Helical" evidence="2">
    <location>
        <begin position="468"/>
        <end position="491"/>
    </location>
</feature>
<keyword evidence="2" id="KW-0472">Membrane</keyword>
<gene>
    <name evidence="4" type="ORF">FVF75_11780</name>
</gene>
<keyword evidence="1" id="KW-0813">Transport</keyword>
<dbReference type="PANTHER" id="PTHR10422">
    <property type="entry name" value="CYTOCHROME C OXIDASE SUBUNIT 1"/>
    <property type="match status" value="1"/>
</dbReference>
<dbReference type="GO" id="GO:0009060">
    <property type="term" value="P:aerobic respiration"/>
    <property type="evidence" value="ECO:0007669"/>
    <property type="project" value="InterPro"/>
</dbReference>
<feature type="transmembrane region" description="Helical" evidence="2">
    <location>
        <begin position="291"/>
        <end position="308"/>
    </location>
</feature>
<proteinExistence type="predicted"/>
<name>A0A5D0RJR5_9RHOB</name>
<reference evidence="4 5" key="1">
    <citation type="submission" date="2019-08" db="EMBL/GenBank/DDBJ databases">
        <title>Identification of a novel species of the genus Boseongicola.</title>
        <authorList>
            <person name="Zhang X.-Q."/>
        </authorList>
    </citation>
    <scope>NUCLEOTIDE SEQUENCE [LARGE SCALE GENOMIC DNA]</scope>
    <source>
        <strain evidence="4 5">HY14</strain>
    </source>
</reference>
<dbReference type="Proteomes" id="UP000322080">
    <property type="component" value="Unassembled WGS sequence"/>
</dbReference>
<feature type="transmembrane region" description="Helical" evidence="2">
    <location>
        <begin position="202"/>
        <end position="231"/>
    </location>
</feature>
<evidence type="ECO:0000256" key="1">
    <source>
        <dbReference type="ARBA" id="ARBA00022660"/>
    </source>
</evidence>
<dbReference type="InterPro" id="IPR036927">
    <property type="entry name" value="Cyt_c_oxase-like_su1_sf"/>
</dbReference>
<keyword evidence="5" id="KW-1185">Reference proteome</keyword>
<dbReference type="GO" id="GO:0015990">
    <property type="term" value="P:electron transport coupled proton transport"/>
    <property type="evidence" value="ECO:0007669"/>
    <property type="project" value="TreeGrafter"/>
</dbReference>
<dbReference type="InterPro" id="IPR000883">
    <property type="entry name" value="Cyt_C_Oxase_1"/>
</dbReference>
<keyword evidence="2" id="KW-1133">Transmembrane helix</keyword>
<feature type="transmembrane region" description="Helical" evidence="2">
    <location>
        <begin position="155"/>
        <end position="182"/>
    </location>
</feature>